<keyword evidence="5 7" id="KW-0648">Protein biosynthesis</keyword>
<dbReference type="GO" id="GO:0005737">
    <property type="term" value="C:cytoplasm"/>
    <property type="evidence" value="ECO:0007669"/>
    <property type="project" value="UniProtKB-SubCell"/>
</dbReference>
<keyword evidence="4 7" id="KW-0067">ATP-binding</keyword>
<evidence type="ECO:0000256" key="1">
    <source>
        <dbReference type="ARBA" id="ARBA00006303"/>
    </source>
</evidence>
<dbReference type="InterPro" id="IPR029351">
    <property type="entry name" value="GAD_dom"/>
</dbReference>
<feature type="site" description="Important for tRNA non-discrimination" evidence="7">
    <location>
        <position position="83"/>
    </location>
</feature>
<feature type="binding site" evidence="7">
    <location>
        <begin position="221"/>
        <end position="223"/>
    </location>
    <ligand>
        <name>ATP</name>
        <dbReference type="ChEBI" id="CHEBI:30616"/>
    </ligand>
</feature>
<dbReference type="Gene3D" id="3.30.930.10">
    <property type="entry name" value="Bira Bifunctional Protein, Domain 2"/>
    <property type="match status" value="1"/>
</dbReference>
<dbReference type="Pfam" id="PF01336">
    <property type="entry name" value="tRNA_anti-codon"/>
    <property type="match status" value="1"/>
</dbReference>
<feature type="binding site" evidence="7">
    <location>
        <position position="175"/>
    </location>
    <ligand>
        <name>L-aspartate</name>
        <dbReference type="ChEBI" id="CHEBI:29991"/>
    </ligand>
</feature>
<dbReference type="SUPFAM" id="SSF50249">
    <property type="entry name" value="Nucleic acid-binding proteins"/>
    <property type="match status" value="1"/>
</dbReference>
<name>K2G2K1_9BACT</name>
<dbReference type="PRINTS" id="PR01042">
    <property type="entry name" value="TRNASYNTHASP"/>
</dbReference>
<dbReference type="InterPro" id="IPR045864">
    <property type="entry name" value="aa-tRNA-synth_II/BPL/LPL"/>
</dbReference>
<dbReference type="Pfam" id="PF02938">
    <property type="entry name" value="GAD"/>
    <property type="match status" value="1"/>
</dbReference>
<feature type="binding site" evidence="7">
    <location>
        <position position="221"/>
    </location>
    <ligand>
        <name>L-aspartate</name>
        <dbReference type="ChEBI" id="CHEBI:29991"/>
    </ligand>
</feature>
<keyword evidence="3 7" id="KW-0547">Nucleotide-binding</keyword>
<dbReference type="EMBL" id="AMFJ01000177">
    <property type="protein sequence ID" value="EKE29428.1"/>
    <property type="molecule type" value="Genomic_DNA"/>
</dbReference>
<gene>
    <name evidence="7" type="primary">aspS</name>
    <name evidence="9" type="ORF">ACD_2C00177G0004</name>
</gene>
<dbReference type="InterPro" id="IPR002312">
    <property type="entry name" value="Asp/Asn-tRNA-synth_IIb"/>
</dbReference>
<organism evidence="9">
    <name type="scientific">uncultured bacterium</name>
    <name type="common">gcode 4</name>
    <dbReference type="NCBI Taxonomy" id="1234023"/>
    <lineage>
        <taxon>Bacteria</taxon>
        <taxon>environmental samples</taxon>
    </lineage>
</organism>
<dbReference type="InterPro" id="IPR012340">
    <property type="entry name" value="NA-bd_OB-fold"/>
</dbReference>
<dbReference type="AlphaFoldDB" id="K2G2K1"/>
<feature type="domain" description="Aminoacyl-transfer RNA synthetases class-II family profile" evidence="8">
    <location>
        <begin position="145"/>
        <end position="588"/>
    </location>
</feature>
<comment type="caution">
    <text evidence="9">The sequence shown here is derived from an EMBL/GenBank/DDBJ whole genome shotgun (WGS) entry which is preliminary data.</text>
</comment>
<comment type="similarity">
    <text evidence="1 7">Belongs to the class-II aminoacyl-tRNA synthetase family. Type 1 subfamily.</text>
</comment>
<evidence type="ECO:0000256" key="5">
    <source>
        <dbReference type="ARBA" id="ARBA00022917"/>
    </source>
</evidence>
<accession>K2G2K1</accession>
<dbReference type="Gene3D" id="2.40.50.140">
    <property type="entry name" value="Nucleic acid-binding proteins"/>
    <property type="match status" value="1"/>
</dbReference>
<comment type="catalytic activity">
    <reaction evidence="7">
        <text>tRNA(Asx) + L-aspartate + ATP = L-aspartyl-tRNA(Asx) + AMP + diphosphate</text>
        <dbReference type="Rhea" id="RHEA:18349"/>
        <dbReference type="Rhea" id="RHEA-COMP:9710"/>
        <dbReference type="Rhea" id="RHEA-COMP:9711"/>
        <dbReference type="ChEBI" id="CHEBI:29991"/>
        <dbReference type="ChEBI" id="CHEBI:30616"/>
        <dbReference type="ChEBI" id="CHEBI:33019"/>
        <dbReference type="ChEBI" id="CHEBI:78442"/>
        <dbReference type="ChEBI" id="CHEBI:78516"/>
        <dbReference type="ChEBI" id="CHEBI:456215"/>
        <dbReference type="EC" id="6.1.1.23"/>
    </reaction>
</comment>
<dbReference type="HAMAP" id="MF_00044">
    <property type="entry name" value="Asp_tRNA_synth_type1"/>
    <property type="match status" value="1"/>
</dbReference>
<dbReference type="GO" id="GO:0004815">
    <property type="term" value="F:aspartate-tRNA ligase activity"/>
    <property type="evidence" value="ECO:0007669"/>
    <property type="project" value="UniProtKB-UniRule"/>
</dbReference>
<feature type="region of interest" description="Aspartate" evidence="7">
    <location>
        <begin position="199"/>
        <end position="202"/>
    </location>
</feature>
<reference evidence="9" key="1">
    <citation type="journal article" date="2012" name="Science">
        <title>Fermentation, hydrogen, and sulfur metabolism in multiple uncultivated bacterial phyla.</title>
        <authorList>
            <person name="Wrighton K.C."/>
            <person name="Thomas B.C."/>
            <person name="Sharon I."/>
            <person name="Miller C.S."/>
            <person name="Castelle C.J."/>
            <person name="VerBerkmoes N.C."/>
            <person name="Wilkins M.J."/>
            <person name="Hettich R.L."/>
            <person name="Lipton M.S."/>
            <person name="Williams K.H."/>
            <person name="Long P.E."/>
            <person name="Banfield J.F."/>
        </authorList>
    </citation>
    <scope>NUCLEOTIDE SEQUENCE [LARGE SCALE GENOMIC DNA]</scope>
</reference>
<evidence type="ECO:0000313" key="9">
    <source>
        <dbReference type="EMBL" id="EKE29428.1"/>
    </source>
</evidence>
<dbReference type="InterPro" id="IPR047089">
    <property type="entry name" value="Asp-tRNA-ligase_1_N"/>
</dbReference>
<dbReference type="GO" id="GO:0003676">
    <property type="term" value="F:nucleic acid binding"/>
    <property type="evidence" value="ECO:0007669"/>
    <property type="project" value="InterPro"/>
</dbReference>
<comment type="caution">
    <text evidence="7">Lacks conserved residue(s) required for the propagation of feature annotation.</text>
</comment>
<protein>
    <recommendedName>
        <fullName evidence="7">Aspartate--tRNA(Asp/Asn) ligase</fullName>
        <ecNumber evidence="7">6.1.1.23</ecNumber>
    </recommendedName>
    <alternativeName>
        <fullName evidence="7">Aspartyl-tRNA synthetase</fullName>
        <shortName evidence="7">AspRS</shortName>
    </alternativeName>
    <alternativeName>
        <fullName evidence="7">Non-discriminating aspartyl-tRNA synthetase</fullName>
        <shortName evidence="7">ND-AspRS</shortName>
    </alternativeName>
</protein>
<feature type="binding site" evidence="7">
    <location>
        <position position="468"/>
    </location>
    <ligand>
        <name>L-aspartate</name>
        <dbReference type="ChEBI" id="CHEBI:29991"/>
    </ligand>
</feature>
<comment type="subunit">
    <text evidence="7">Homodimer.</text>
</comment>
<keyword evidence="6 7" id="KW-0030">Aminoacyl-tRNA synthetase</keyword>
<dbReference type="PANTHER" id="PTHR22594:SF5">
    <property type="entry name" value="ASPARTATE--TRNA LIGASE, MITOCHONDRIAL"/>
    <property type="match status" value="1"/>
</dbReference>
<dbReference type="InterPro" id="IPR006195">
    <property type="entry name" value="aa-tRNA-synth_II"/>
</dbReference>
<evidence type="ECO:0000256" key="2">
    <source>
        <dbReference type="ARBA" id="ARBA00022598"/>
    </source>
</evidence>
<feature type="binding site" evidence="7">
    <location>
        <position position="502"/>
    </location>
    <ligand>
        <name>ATP</name>
        <dbReference type="ChEBI" id="CHEBI:30616"/>
    </ligand>
</feature>
<sequence length="614" mass="72059">MHRSHTCGELNKAHIWQEVTLAWWVANRRDHGWIIFIDLRDRYGITQMVFDPTDNKEAWELANKFRAEYVVKLTWIVKARMEGQTNDNLSTWDIEIVITKAELLMEAKTPPFEISDYVEANEEVRLKHRYLDLRRKSVLENIVFRAEMNRFTRNWFSDKGFLEVQTPIFTVSSPEWARDYVVPSRLQPGKFYALPQAPQQYKQLLMVGWIDKYFQVAPCFRDEDPRADRHSCEFYQIDVEMSFVEQDDIFKVAEWYVNDLIPTLVPTKYIMDVKMPKWVREFLWRDWKADGRFIKLSHKETQSLYGSDKPDLRFDMHFEDFTKDFANSGFSVFKDAIDSGGCVKAMKMEWTAMSRKDIDEVTEVARGSGAKGLAYIIYEEEGPRSPILKYFSEDEIKALEVRFDPKPGDMIFFGAGSFKWVVKPMSNVRLALRDKFNLADKNALAFAWITDFPMFEVDKETGKVDFEHNPFSMPHGWVAAFDEPNLENVYGVQYDMSCNGYEILSGSIRNHDLKALTKAFEIVWKSDKEVKAKFWAMYNAFQYGVPPHGWFAFGFDRLLMILKDEDNIRAIYAFPKSGKAEDTMMNAPSYLEDYQLEELHIDLREEVKEELGME</sequence>
<keyword evidence="7" id="KW-0963">Cytoplasm</keyword>
<dbReference type="InterPro" id="IPR004364">
    <property type="entry name" value="Aa-tRNA-synt_II"/>
</dbReference>
<dbReference type="InterPro" id="IPR004115">
    <property type="entry name" value="GAD-like_sf"/>
</dbReference>
<comment type="function">
    <text evidence="7">Aspartyl-tRNA synthetase with relaxed tRNA specificity since it is able to aspartylate not only its cognate tRNA(Asp) but also tRNA(Asn). Reaction proceeds in two steps: L-aspartate is first activated by ATP to form Asp-AMP and then transferred to the acceptor end of tRNA(Asp/Asn).</text>
</comment>
<evidence type="ECO:0000256" key="7">
    <source>
        <dbReference type="HAMAP-Rule" id="MF_00044"/>
    </source>
</evidence>
<dbReference type="InterPro" id="IPR004524">
    <property type="entry name" value="Asp-tRNA-ligase_1"/>
</dbReference>
<dbReference type="CDD" id="cd04317">
    <property type="entry name" value="EcAspRS_like_N"/>
    <property type="match status" value="1"/>
</dbReference>
<dbReference type="GO" id="GO:0005524">
    <property type="term" value="F:ATP binding"/>
    <property type="evidence" value="ECO:0007669"/>
    <property type="project" value="UniProtKB-UniRule"/>
</dbReference>
<dbReference type="Gene3D" id="3.30.1360.30">
    <property type="entry name" value="GAD-like domain"/>
    <property type="match status" value="1"/>
</dbReference>
<dbReference type="PROSITE" id="PS50862">
    <property type="entry name" value="AA_TRNA_LIGASE_II"/>
    <property type="match status" value="1"/>
</dbReference>
<dbReference type="InterPro" id="IPR004365">
    <property type="entry name" value="NA-bd_OB_tRNA"/>
</dbReference>
<dbReference type="Pfam" id="PF00152">
    <property type="entry name" value="tRNA-synt_2"/>
    <property type="match status" value="1"/>
</dbReference>
<dbReference type="NCBIfam" id="NF001750">
    <property type="entry name" value="PRK00476.1"/>
    <property type="match status" value="1"/>
</dbReference>
<feature type="binding site" evidence="7">
    <location>
        <begin position="554"/>
        <end position="557"/>
    </location>
    <ligand>
        <name>ATP</name>
        <dbReference type="ChEBI" id="CHEBI:30616"/>
    </ligand>
</feature>
<feature type="binding site" evidence="7">
    <location>
        <position position="509"/>
    </location>
    <ligand>
        <name>L-aspartate</name>
        <dbReference type="ChEBI" id="CHEBI:29991"/>
    </ligand>
</feature>
<evidence type="ECO:0000256" key="6">
    <source>
        <dbReference type="ARBA" id="ARBA00023146"/>
    </source>
</evidence>
<proteinExistence type="inferred from homology"/>
<dbReference type="SUPFAM" id="SSF55681">
    <property type="entry name" value="Class II aaRS and biotin synthetases"/>
    <property type="match status" value="1"/>
</dbReference>
<evidence type="ECO:0000256" key="4">
    <source>
        <dbReference type="ARBA" id="ARBA00022840"/>
    </source>
</evidence>
<dbReference type="GO" id="GO:0006422">
    <property type="term" value="P:aspartyl-tRNA aminoacylation"/>
    <property type="evidence" value="ECO:0007669"/>
    <property type="project" value="UniProtKB-UniRule"/>
</dbReference>
<dbReference type="SUPFAM" id="SSF55261">
    <property type="entry name" value="GAD domain-like"/>
    <property type="match status" value="1"/>
</dbReference>
<dbReference type="PANTHER" id="PTHR22594">
    <property type="entry name" value="ASPARTYL/LYSYL-TRNA SYNTHETASE"/>
    <property type="match status" value="1"/>
</dbReference>
<evidence type="ECO:0000256" key="3">
    <source>
        <dbReference type="ARBA" id="ARBA00022741"/>
    </source>
</evidence>
<comment type="subcellular location">
    <subcellularLocation>
        <location evidence="7">Cytoplasm</location>
    </subcellularLocation>
</comment>
<keyword evidence="2 7" id="KW-0436">Ligase</keyword>
<evidence type="ECO:0000259" key="8">
    <source>
        <dbReference type="PROSITE" id="PS50862"/>
    </source>
</evidence>
<dbReference type="GO" id="GO:0050560">
    <property type="term" value="F:aspartate-tRNA(Asn) ligase activity"/>
    <property type="evidence" value="ECO:0007669"/>
    <property type="project" value="UniProtKB-EC"/>
</dbReference>
<feature type="site" description="Important for tRNA non-discrimination" evidence="7">
    <location>
        <position position="31"/>
    </location>
</feature>
<dbReference type="NCBIfam" id="TIGR00459">
    <property type="entry name" value="aspS_bact"/>
    <property type="match status" value="1"/>
</dbReference>
<dbReference type="EC" id="6.1.1.23" evidence="7"/>